<comment type="caution">
    <text evidence="1">The sequence shown here is derived from an EMBL/GenBank/DDBJ whole genome shotgun (WGS) entry which is preliminary data.</text>
</comment>
<dbReference type="AlphaFoldDB" id="A0A9J6GGX2"/>
<gene>
    <name evidence="1" type="ORF">HPB48_017406</name>
</gene>
<reference evidence="1 2" key="1">
    <citation type="journal article" date="2020" name="Cell">
        <title>Large-Scale Comparative Analyses of Tick Genomes Elucidate Their Genetic Diversity and Vector Capacities.</title>
        <authorList>
            <consortium name="Tick Genome and Microbiome Consortium (TIGMIC)"/>
            <person name="Jia N."/>
            <person name="Wang J."/>
            <person name="Shi W."/>
            <person name="Du L."/>
            <person name="Sun Y."/>
            <person name="Zhan W."/>
            <person name="Jiang J.F."/>
            <person name="Wang Q."/>
            <person name="Zhang B."/>
            <person name="Ji P."/>
            <person name="Bell-Sakyi L."/>
            <person name="Cui X.M."/>
            <person name="Yuan T.T."/>
            <person name="Jiang B.G."/>
            <person name="Yang W.F."/>
            <person name="Lam T.T."/>
            <person name="Chang Q.C."/>
            <person name="Ding S.J."/>
            <person name="Wang X.J."/>
            <person name="Zhu J.G."/>
            <person name="Ruan X.D."/>
            <person name="Zhao L."/>
            <person name="Wei J.T."/>
            <person name="Ye R.Z."/>
            <person name="Que T.C."/>
            <person name="Du C.H."/>
            <person name="Zhou Y.H."/>
            <person name="Cheng J.X."/>
            <person name="Dai P.F."/>
            <person name="Guo W.B."/>
            <person name="Han X.H."/>
            <person name="Huang E.J."/>
            <person name="Li L.F."/>
            <person name="Wei W."/>
            <person name="Gao Y.C."/>
            <person name="Liu J.Z."/>
            <person name="Shao H.Z."/>
            <person name="Wang X."/>
            <person name="Wang C.C."/>
            <person name="Yang T.C."/>
            <person name="Huo Q.B."/>
            <person name="Li W."/>
            <person name="Chen H.Y."/>
            <person name="Chen S.E."/>
            <person name="Zhou L.G."/>
            <person name="Ni X.B."/>
            <person name="Tian J.H."/>
            <person name="Sheng Y."/>
            <person name="Liu T."/>
            <person name="Pan Y.S."/>
            <person name="Xia L.Y."/>
            <person name="Li J."/>
            <person name="Zhao F."/>
            <person name="Cao W.C."/>
        </authorList>
    </citation>
    <scope>NUCLEOTIDE SEQUENCE [LARGE SCALE GENOMIC DNA]</scope>
    <source>
        <strain evidence="1">HaeL-2018</strain>
    </source>
</reference>
<dbReference type="VEuPathDB" id="VectorBase:HLOH_049336"/>
<name>A0A9J6GGX2_HAELO</name>
<organism evidence="1 2">
    <name type="scientific">Haemaphysalis longicornis</name>
    <name type="common">Bush tick</name>
    <dbReference type="NCBI Taxonomy" id="44386"/>
    <lineage>
        <taxon>Eukaryota</taxon>
        <taxon>Metazoa</taxon>
        <taxon>Ecdysozoa</taxon>
        <taxon>Arthropoda</taxon>
        <taxon>Chelicerata</taxon>
        <taxon>Arachnida</taxon>
        <taxon>Acari</taxon>
        <taxon>Parasitiformes</taxon>
        <taxon>Ixodida</taxon>
        <taxon>Ixodoidea</taxon>
        <taxon>Ixodidae</taxon>
        <taxon>Haemaphysalinae</taxon>
        <taxon>Haemaphysalis</taxon>
    </lineage>
</organism>
<proteinExistence type="predicted"/>
<protein>
    <submittedName>
        <fullName evidence="1">Uncharacterized protein</fullName>
    </submittedName>
</protein>
<keyword evidence="2" id="KW-1185">Reference proteome</keyword>
<evidence type="ECO:0000313" key="2">
    <source>
        <dbReference type="Proteomes" id="UP000821853"/>
    </source>
</evidence>
<accession>A0A9J6GGX2</accession>
<dbReference type="Proteomes" id="UP000821853">
    <property type="component" value="Chromosome 5"/>
</dbReference>
<sequence length="91" mass="9920">MQRDRSQGGCVPTTLYRAEVGEIWARLSKFHPQCILCGGSHPTVGMSFGTCTPVNVYLHTVPIKRYLHTCESSKALAPTATVLPTHPLSLP</sequence>
<dbReference type="EMBL" id="JABSTR010000007">
    <property type="protein sequence ID" value="KAH9374602.1"/>
    <property type="molecule type" value="Genomic_DNA"/>
</dbReference>
<evidence type="ECO:0000313" key="1">
    <source>
        <dbReference type="EMBL" id="KAH9374602.1"/>
    </source>
</evidence>